<dbReference type="PANTHER" id="PTHR30572:SF4">
    <property type="entry name" value="ABC TRANSPORTER PERMEASE YTRF"/>
    <property type="match status" value="1"/>
</dbReference>
<name>A0A239W9L4_9ACTN</name>
<comment type="similarity">
    <text evidence="6">Belongs to the ABC-4 integral membrane protein family.</text>
</comment>
<dbReference type="InterPro" id="IPR003838">
    <property type="entry name" value="ABC3_permease_C"/>
</dbReference>
<organism evidence="11 12">
    <name type="scientific">Cutibacterium granulosum</name>
    <dbReference type="NCBI Taxonomy" id="33011"/>
    <lineage>
        <taxon>Bacteria</taxon>
        <taxon>Bacillati</taxon>
        <taxon>Actinomycetota</taxon>
        <taxon>Actinomycetes</taxon>
        <taxon>Propionibacteriales</taxon>
        <taxon>Propionibacteriaceae</taxon>
        <taxon>Cutibacterium</taxon>
    </lineage>
</organism>
<evidence type="ECO:0000313" key="12">
    <source>
        <dbReference type="Proteomes" id="UP000215332"/>
    </source>
</evidence>
<feature type="region of interest" description="Disordered" evidence="7">
    <location>
        <begin position="513"/>
        <end position="551"/>
    </location>
</feature>
<evidence type="ECO:0000256" key="4">
    <source>
        <dbReference type="ARBA" id="ARBA00022989"/>
    </source>
</evidence>
<keyword evidence="4 8" id="KW-1133">Transmembrane helix</keyword>
<dbReference type="PANTHER" id="PTHR30572">
    <property type="entry name" value="MEMBRANE COMPONENT OF TRANSPORTER-RELATED"/>
    <property type="match status" value="1"/>
</dbReference>
<dbReference type="GO" id="GO:0022857">
    <property type="term" value="F:transmembrane transporter activity"/>
    <property type="evidence" value="ECO:0007669"/>
    <property type="project" value="TreeGrafter"/>
</dbReference>
<dbReference type="KEGG" id="cgrn:4412665_00449"/>
<evidence type="ECO:0000313" key="11">
    <source>
        <dbReference type="EMBL" id="SNV30618.1"/>
    </source>
</evidence>
<accession>A0A239W9L4</accession>
<evidence type="ECO:0000256" key="6">
    <source>
        <dbReference type="ARBA" id="ARBA00038076"/>
    </source>
</evidence>
<feature type="transmembrane region" description="Helical" evidence="8">
    <location>
        <begin position="765"/>
        <end position="793"/>
    </location>
</feature>
<evidence type="ECO:0000256" key="2">
    <source>
        <dbReference type="ARBA" id="ARBA00022475"/>
    </source>
</evidence>
<feature type="domain" description="ABC3 transporter permease C-terminal" evidence="9">
    <location>
        <begin position="249"/>
        <end position="364"/>
    </location>
</feature>
<feature type="transmembrane region" description="Helical" evidence="8">
    <location>
        <begin position="16"/>
        <end position="37"/>
    </location>
</feature>
<feature type="transmembrane region" description="Helical" evidence="8">
    <location>
        <begin position="299"/>
        <end position="323"/>
    </location>
</feature>
<feature type="transmembrane region" description="Helical" evidence="8">
    <location>
        <begin position="246"/>
        <end position="272"/>
    </location>
</feature>
<proteinExistence type="inferred from homology"/>
<dbReference type="GO" id="GO:0005524">
    <property type="term" value="F:ATP binding"/>
    <property type="evidence" value="ECO:0007669"/>
    <property type="project" value="UniProtKB-KW"/>
</dbReference>
<dbReference type="eggNOG" id="COG0577">
    <property type="taxonomic scope" value="Bacteria"/>
</dbReference>
<evidence type="ECO:0000259" key="9">
    <source>
        <dbReference type="Pfam" id="PF02687"/>
    </source>
</evidence>
<comment type="subcellular location">
    <subcellularLocation>
        <location evidence="1">Cell membrane</location>
        <topology evidence="1">Multi-pass membrane protein</topology>
    </subcellularLocation>
</comment>
<keyword evidence="11" id="KW-0547">Nucleotide-binding</keyword>
<reference evidence="11 12" key="1">
    <citation type="submission" date="2017-06" db="EMBL/GenBank/DDBJ databases">
        <authorList>
            <consortium name="Pathogen Informatics"/>
        </authorList>
    </citation>
    <scope>NUCLEOTIDE SEQUENCE [LARGE SCALE GENOMIC DNA]</scope>
    <source>
        <strain evidence="11 12">NCTC11865</strain>
    </source>
</reference>
<keyword evidence="11" id="KW-0378">Hydrolase</keyword>
<dbReference type="GO" id="GO:0016787">
    <property type="term" value="F:hydrolase activity"/>
    <property type="evidence" value="ECO:0007669"/>
    <property type="project" value="UniProtKB-KW"/>
</dbReference>
<evidence type="ECO:0000259" key="10">
    <source>
        <dbReference type="Pfam" id="PF12704"/>
    </source>
</evidence>
<dbReference type="EMBL" id="LT906441">
    <property type="protein sequence ID" value="SNV30618.1"/>
    <property type="molecule type" value="Genomic_DNA"/>
</dbReference>
<feature type="domain" description="MacB-like periplasmic core" evidence="10">
    <location>
        <begin position="20"/>
        <end position="206"/>
    </location>
</feature>
<feature type="transmembrane region" description="Helical" evidence="8">
    <location>
        <begin position="413"/>
        <end position="435"/>
    </location>
</feature>
<dbReference type="InterPro" id="IPR025857">
    <property type="entry name" value="MacB_PCD"/>
</dbReference>
<evidence type="ECO:0000256" key="3">
    <source>
        <dbReference type="ARBA" id="ARBA00022692"/>
    </source>
</evidence>
<dbReference type="EC" id="3.6.3.-" evidence="11"/>
<gene>
    <name evidence="11" type="primary">macB_1</name>
    <name evidence="11" type="ORF">SAMEA4412665_00449</name>
</gene>
<protein>
    <submittedName>
        <fullName evidence="11">Macrolide export ATP-binding/permease protein MacB</fullName>
        <ecNumber evidence="11">3.6.3.-</ecNumber>
    </submittedName>
</protein>
<feature type="transmembrane region" description="Helical" evidence="8">
    <location>
        <begin position="715"/>
        <end position="744"/>
    </location>
</feature>
<keyword evidence="2" id="KW-1003">Cell membrane</keyword>
<evidence type="ECO:0000256" key="7">
    <source>
        <dbReference type="SAM" id="MobiDB-lite"/>
    </source>
</evidence>
<dbReference type="InterPro" id="IPR050250">
    <property type="entry name" value="Macrolide_Exporter_MacB"/>
</dbReference>
<dbReference type="AlphaFoldDB" id="A0A239W9L4"/>
<keyword evidence="3 8" id="KW-0812">Transmembrane</keyword>
<keyword evidence="11" id="KW-0067">ATP-binding</keyword>
<keyword evidence="5 8" id="KW-0472">Membrane</keyword>
<feature type="transmembrane region" description="Helical" evidence="8">
    <location>
        <begin position="383"/>
        <end position="407"/>
    </location>
</feature>
<dbReference type="RefSeq" id="WP_021105301.1">
    <property type="nucleotide sequence ID" value="NZ_LT906441.1"/>
</dbReference>
<sequence length="850" mass="90215">MISQALKEVRYHPGRVVATIVAIAISIGFLSTISIFLRTQGTAEGKRQAIYSTRADSVVTVTKAIEKPDKVTKAIEDTDGVKDVEPLYSSSGMASHNGSDVMGTSYSTPSEGFRWSKLTEGKWPEKPNQVVASKDGAKKLDLKVGDTFKFNDQDATLVGIADEPKALLNETFYVDGPGESDDGDDSTWLVHVKPGSDATAVNKAIVKNVAGVQKFDTNDPVTAQTAKQFQDASIKDLIGSFDVTKYGLMIFGAIALLVGVIIISTTFGILLAQRRRQIGLMRAVGASGGYVRRMVLGEAIVLGVLGSLFGIVLGIVLSLIGAARTGALWFGLSWPVGELVGEFLIGVLITVLAAFLPAIRATRVAPLEALRPVPTVEERRKASIARIIVCSLLFLIGVGLSVLTFHVENQASIPVAIGSAIFLSIAVLAAAPLYVPSLIKLFGLVIRPFGPTARLSTSNAVRNPSRTSLTAVALMLAVGLSMTLQIGTATMRSTGDRMIEEHFPVDMQVSMKPADVDESGPDGEHESGVRVSSGADQGTDSAGKAPVLPQNALRTIDDLPNVTTQLHLESTLADLGDKDKASYESSTVVYGTEKDKMSQISDVVSEKLDDNVILVNENSQFKKGEKIKVKGSKGTVELSVAKVPGVLDFGEALTTRSTLDRLSADQQVSAVWMKMQDRTNMTSVMERLTPLMSTPGIGISGGFPTAGILDKILDVILMIITALLGVAVLIALVGVANTLGLSVLERRRESALLRAMGMQKRSLRLMLLHEALQTSFVGVFVGVVAGGYFAWLGISSIFRAAGTNVQVQFGVDWPWAIGLVLICMAAAALASILPGSHAARTAPTEALAEE</sequence>
<dbReference type="Proteomes" id="UP000215332">
    <property type="component" value="Chromosome 1"/>
</dbReference>
<dbReference type="Pfam" id="PF02687">
    <property type="entry name" value="FtsX"/>
    <property type="match status" value="2"/>
</dbReference>
<feature type="transmembrane region" description="Helical" evidence="8">
    <location>
        <begin position="343"/>
        <end position="362"/>
    </location>
</feature>
<feature type="domain" description="ABC3 transporter permease C-terminal" evidence="9">
    <location>
        <begin position="723"/>
        <end position="842"/>
    </location>
</feature>
<feature type="transmembrane region" description="Helical" evidence="8">
    <location>
        <begin position="813"/>
        <end position="833"/>
    </location>
</feature>
<evidence type="ECO:0000256" key="5">
    <source>
        <dbReference type="ARBA" id="ARBA00023136"/>
    </source>
</evidence>
<evidence type="ECO:0000256" key="1">
    <source>
        <dbReference type="ARBA" id="ARBA00004651"/>
    </source>
</evidence>
<dbReference type="Pfam" id="PF12704">
    <property type="entry name" value="MacB_PCD"/>
    <property type="match status" value="1"/>
</dbReference>
<evidence type="ECO:0000256" key="8">
    <source>
        <dbReference type="SAM" id="Phobius"/>
    </source>
</evidence>
<dbReference type="GO" id="GO:0005886">
    <property type="term" value="C:plasma membrane"/>
    <property type="evidence" value="ECO:0007669"/>
    <property type="project" value="UniProtKB-SubCell"/>
</dbReference>